<keyword evidence="1" id="KW-1133">Transmembrane helix</keyword>
<evidence type="ECO:0000313" key="3">
    <source>
        <dbReference type="Proteomes" id="UP000749293"/>
    </source>
</evidence>
<dbReference type="GeneID" id="55969832"/>
<organism evidence="2 3">
    <name type="scientific">Geosmithia morbida</name>
    <dbReference type="NCBI Taxonomy" id="1094350"/>
    <lineage>
        <taxon>Eukaryota</taxon>
        <taxon>Fungi</taxon>
        <taxon>Dikarya</taxon>
        <taxon>Ascomycota</taxon>
        <taxon>Pezizomycotina</taxon>
        <taxon>Sordariomycetes</taxon>
        <taxon>Hypocreomycetidae</taxon>
        <taxon>Hypocreales</taxon>
        <taxon>Bionectriaceae</taxon>
        <taxon>Geosmithia</taxon>
    </lineage>
</organism>
<feature type="transmembrane region" description="Helical" evidence="1">
    <location>
        <begin position="6"/>
        <end position="29"/>
    </location>
</feature>
<dbReference type="RefSeq" id="XP_035318568.1">
    <property type="nucleotide sequence ID" value="XM_035465580.1"/>
</dbReference>
<protein>
    <recommendedName>
        <fullName evidence="4">MARVEL domain-containing protein</fullName>
    </recommendedName>
</protein>
<evidence type="ECO:0000256" key="1">
    <source>
        <dbReference type="SAM" id="Phobius"/>
    </source>
</evidence>
<keyword evidence="1" id="KW-0472">Membrane</keyword>
<reference evidence="2" key="1">
    <citation type="submission" date="2020-03" db="EMBL/GenBank/DDBJ databases">
        <title>Site-based positive gene gene selection in Geosmithia morbida across the United States reveals a broad range of putative effectors and factors for local host and environmental adapation.</title>
        <authorList>
            <person name="Onufrak A."/>
            <person name="Murdoch R.W."/>
            <person name="Gazis R."/>
            <person name="Huff M."/>
            <person name="Staton M."/>
            <person name="Klingeman W."/>
            <person name="Hadziabdic D."/>
        </authorList>
    </citation>
    <scope>NUCLEOTIDE SEQUENCE</scope>
    <source>
        <strain evidence="2">1262</strain>
    </source>
</reference>
<comment type="caution">
    <text evidence="2">The sequence shown here is derived from an EMBL/GenBank/DDBJ whole genome shotgun (WGS) entry which is preliminary data.</text>
</comment>
<gene>
    <name evidence="2" type="ORF">GMORB2_3604</name>
</gene>
<dbReference type="Proteomes" id="UP000749293">
    <property type="component" value="Unassembled WGS sequence"/>
</dbReference>
<proteinExistence type="predicted"/>
<name>A0A9P4YMX9_9HYPO</name>
<dbReference type="PANTHER" id="PTHR42083">
    <property type="entry name" value="MARVEL DOMAIN-CONTAINING PROTEIN"/>
    <property type="match status" value="1"/>
</dbReference>
<sequence>MAISLVYIFFTALHFLCFALGITVCGVYGQNLKDKGDHESRWIYAVVVGALSVVTCLVYSIPFVLRLGGLFKTAWDLVLFILWIAVFGLFADMYLHKDNKNGDSDIRLMKDAIWVDLVNAILWLIAAVADLGYWFKHRDVRTRFTGRATV</sequence>
<feature type="transmembrane region" description="Helical" evidence="1">
    <location>
        <begin position="73"/>
        <end position="91"/>
    </location>
</feature>
<accession>A0A9P4YMX9</accession>
<dbReference type="PANTHER" id="PTHR42083:SF1">
    <property type="entry name" value="MARVEL DOMAIN-CONTAINING PROTEIN"/>
    <property type="match status" value="1"/>
</dbReference>
<keyword evidence="1" id="KW-0812">Transmembrane</keyword>
<evidence type="ECO:0000313" key="2">
    <source>
        <dbReference type="EMBL" id="KAF4119916.1"/>
    </source>
</evidence>
<feature type="transmembrane region" description="Helical" evidence="1">
    <location>
        <begin position="112"/>
        <end position="135"/>
    </location>
</feature>
<keyword evidence="3" id="KW-1185">Reference proteome</keyword>
<feature type="transmembrane region" description="Helical" evidence="1">
    <location>
        <begin position="41"/>
        <end position="61"/>
    </location>
</feature>
<dbReference type="EMBL" id="JAANYQ010000020">
    <property type="protein sequence ID" value="KAF4119916.1"/>
    <property type="molecule type" value="Genomic_DNA"/>
</dbReference>
<evidence type="ECO:0008006" key="4">
    <source>
        <dbReference type="Google" id="ProtNLM"/>
    </source>
</evidence>
<dbReference type="AlphaFoldDB" id="A0A9P4YMX9"/>
<dbReference type="OrthoDB" id="5363290at2759"/>